<dbReference type="EMBL" id="JAACNO010000480">
    <property type="protein sequence ID" value="KAF4147312.1"/>
    <property type="molecule type" value="Genomic_DNA"/>
</dbReference>
<evidence type="ECO:0000313" key="3">
    <source>
        <dbReference type="EMBL" id="KAF4147312.1"/>
    </source>
</evidence>
<proteinExistence type="predicted"/>
<sequence length="83" mass="9155">MTYGDTRMEDNLEMAEDSDVNRYGEHEHEHDEYCSLAEGGNDMPSYPGAKYEDTGLESELGGSSRSTHGTGGHRDQVEIERGG</sequence>
<reference evidence="2" key="1">
    <citation type="submission" date="2020-04" db="EMBL/GenBank/DDBJ databases">
        <title>Hybrid Assembly of Korean Phytophthora infestans isolates.</title>
        <authorList>
            <person name="Prokchorchik M."/>
            <person name="Lee Y."/>
            <person name="Seo J."/>
            <person name="Cho J.-H."/>
            <person name="Park Y.-E."/>
            <person name="Jang D.-C."/>
            <person name="Im J.-S."/>
            <person name="Choi J.-G."/>
            <person name="Park H.-J."/>
            <person name="Lee G.-B."/>
            <person name="Lee Y.-G."/>
            <person name="Hong S.-Y."/>
            <person name="Cho K."/>
            <person name="Sohn K.H."/>
        </authorList>
    </citation>
    <scope>NUCLEOTIDE SEQUENCE</scope>
    <source>
        <strain evidence="2">KR_1_A1</strain>
        <strain evidence="3">KR_2_A2</strain>
    </source>
</reference>
<evidence type="ECO:0000256" key="1">
    <source>
        <dbReference type="SAM" id="MobiDB-lite"/>
    </source>
</evidence>
<dbReference type="Proteomes" id="UP000704712">
    <property type="component" value="Unassembled WGS sequence"/>
</dbReference>
<gene>
    <name evidence="2" type="ORF">GN244_ATG18889</name>
    <name evidence="3" type="ORF">GN958_ATG03492</name>
</gene>
<feature type="region of interest" description="Disordered" evidence="1">
    <location>
        <begin position="1"/>
        <end position="83"/>
    </location>
</feature>
<feature type="compositionally biased region" description="Basic and acidic residues" evidence="1">
    <location>
        <begin position="72"/>
        <end position="83"/>
    </location>
</feature>
<protein>
    <submittedName>
        <fullName evidence="2">Uncharacterized protein</fullName>
    </submittedName>
</protein>
<feature type="compositionally biased region" description="Basic and acidic residues" evidence="1">
    <location>
        <begin position="19"/>
        <end position="33"/>
    </location>
</feature>
<evidence type="ECO:0000313" key="2">
    <source>
        <dbReference type="EMBL" id="KAF4029380.1"/>
    </source>
</evidence>
<keyword evidence="4" id="KW-1185">Reference proteome</keyword>
<feature type="compositionally biased region" description="Basic and acidic residues" evidence="1">
    <location>
        <begin position="1"/>
        <end position="10"/>
    </location>
</feature>
<name>A0A833SKH2_PHYIN</name>
<dbReference type="AlphaFoldDB" id="A0A833SKH2"/>
<feature type="compositionally biased region" description="Low complexity" evidence="1">
    <location>
        <begin position="57"/>
        <end position="68"/>
    </location>
</feature>
<accession>A0A833SKH2</accession>
<dbReference type="Proteomes" id="UP000602510">
    <property type="component" value="Unassembled WGS sequence"/>
</dbReference>
<evidence type="ECO:0000313" key="4">
    <source>
        <dbReference type="Proteomes" id="UP000602510"/>
    </source>
</evidence>
<comment type="caution">
    <text evidence="2">The sequence shown here is derived from an EMBL/GenBank/DDBJ whole genome shotgun (WGS) entry which is preliminary data.</text>
</comment>
<organism evidence="2 4">
    <name type="scientific">Phytophthora infestans</name>
    <name type="common">Potato late blight agent</name>
    <name type="synonym">Botrytis infestans</name>
    <dbReference type="NCBI Taxonomy" id="4787"/>
    <lineage>
        <taxon>Eukaryota</taxon>
        <taxon>Sar</taxon>
        <taxon>Stramenopiles</taxon>
        <taxon>Oomycota</taxon>
        <taxon>Peronosporomycetes</taxon>
        <taxon>Peronosporales</taxon>
        <taxon>Peronosporaceae</taxon>
        <taxon>Phytophthora</taxon>
    </lineage>
</organism>
<dbReference type="EMBL" id="WSZM01000822">
    <property type="protein sequence ID" value="KAF4029380.1"/>
    <property type="molecule type" value="Genomic_DNA"/>
</dbReference>